<gene>
    <name evidence="2" type="ORF">Goarm_023413</name>
</gene>
<feature type="non-terminal residue" evidence="2">
    <location>
        <position position="1"/>
    </location>
</feature>
<evidence type="ECO:0000256" key="1">
    <source>
        <dbReference type="SAM" id="SignalP"/>
    </source>
</evidence>
<sequence>MWPARGLLVSGICWRIGSGANIFMIEDAWLPSSQSYLIHENINLRGVNVVADYIDNDSMIWKEELTRSTFPDEIPKKVKILMWKATWNFLPTMVNLQLSSLKNSARYSSVEYGGSGKIRTEQSIKESVVR</sequence>
<evidence type="ECO:0000313" key="3">
    <source>
        <dbReference type="Proteomes" id="UP000593575"/>
    </source>
</evidence>
<proteinExistence type="predicted"/>
<evidence type="ECO:0000313" key="2">
    <source>
        <dbReference type="EMBL" id="MBA0846294.1"/>
    </source>
</evidence>
<organism evidence="2 3">
    <name type="scientific">Gossypium armourianum</name>
    <dbReference type="NCBI Taxonomy" id="34283"/>
    <lineage>
        <taxon>Eukaryota</taxon>
        <taxon>Viridiplantae</taxon>
        <taxon>Streptophyta</taxon>
        <taxon>Embryophyta</taxon>
        <taxon>Tracheophyta</taxon>
        <taxon>Spermatophyta</taxon>
        <taxon>Magnoliopsida</taxon>
        <taxon>eudicotyledons</taxon>
        <taxon>Gunneridae</taxon>
        <taxon>Pentapetalae</taxon>
        <taxon>rosids</taxon>
        <taxon>malvids</taxon>
        <taxon>Malvales</taxon>
        <taxon>Malvaceae</taxon>
        <taxon>Malvoideae</taxon>
        <taxon>Gossypium</taxon>
    </lineage>
</organism>
<accession>A0A7J9KIK6</accession>
<keyword evidence="1" id="KW-0732">Signal</keyword>
<feature type="chain" id="PRO_5029467331" description="Reverse transcriptase zinc-binding domain-containing protein" evidence="1">
    <location>
        <begin position="20"/>
        <end position="130"/>
    </location>
</feature>
<dbReference type="Proteomes" id="UP000593575">
    <property type="component" value="Unassembled WGS sequence"/>
</dbReference>
<dbReference type="AlphaFoldDB" id="A0A7J9KIK6"/>
<dbReference type="EMBL" id="JABFAE010432884">
    <property type="protein sequence ID" value="MBA0846294.1"/>
    <property type="molecule type" value="Genomic_DNA"/>
</dbReference>
<feature type="signal peptide" evidence="1">
    <location>
        <begin position="1"/>
        <end position="19"/>
    </location>
</feature>
<protein>
    <recommendedName>
        <fullName evidence="4">Reverse transcriptase zinc-binding domain-containing protein</fullName>
    </recommendedName>
</protein>
<keyword evidence="3" id="KW-1185">Reference proteome</keyword>
<evidence type="ECO:0008006" key="4">
    <source>
        <dbReference type="Google" id="ProtNLM"/>
    </source>
</evidence>
<comment type="caution">
    <text evidence="2">The sequence shown here is derived from an EMBL/GenBank/DDBJ whole genome shotgun (WGS) entry which is preliminary data.</text>
</comment>
<reference evidence="2 3" key="1">
    <citation type="journal article" date="2019" name="Genome Biol. Evol.">
        <title>Insights into the evolution of the New World diploid cottons (Gossypium, subgenus Houzingenia) based on genome sequencing.</title>
        <authorList>
            <person name="Grover C.E."/>
            <person name="Arick M.A. 2nd"/>
            <person name="Thrash A."/>
            <person name="Conover J.L."/>
            <person name="Sanders W.S."/>
            <person name="Peterson D.G."/>
            <person name="Frelichowski J.E."/>
            <person name="Scheffler J.A."/>
            <person name="Scheffler B.E."/>
            <person name="Wendel J.F."/>
        </authorList>
    </citation>
    <scope>NUCLEOTIDE SEQUENCE [LARGE SCALE GENOMIC DNA]</scope>
    <source>
        <strain evidence="2">6</strain>
        <tissue evidence="2">Leaf</tissue>
    </source>
</reference>
<name>A0A7J9KIK6_9ROSI</name>